<proteinExistence type="predicted"/>
<protein>
    <submittedName>
        <fullName evidence="10">WRKY transcription factor SUSIBA2 isoform X1</fullName>
    </submittedName>
</protein>
<feature type="compositionally biased region" description="Polar residues" evidence="7">
    <location>
        <begin position="1"/>
        <end position="16"/>
    </location>
</feature>
<organism evidence="9 10">
    <name type="scientific">Elaeis guineensis var. tenera</name>
    <name type="common">Oil palm</name>
    <dbReference type="NCBI Taxonomy" id="51953"/>
    <lineage>
        <taxon>Eukaryota</taxon>
        <taxon>Viridiplantae</taxon>
        <taxon>Streptophyta</taxon>
        <taxon>Embryophyta</taxon>
        <taxon>Tracheophyta</taxon>
        <taxon>Spermatophyta</taxon>
        <taxon>Magnoliopsida</taxon>
        <taxon>Liliopsida</taxon>
        <taxon>Arecaceae</taxon>
        <taxon>Arecoideae</taxon>
        <taxon>Cocoseae</taxon>
        <taxon>Elaeidinae</taxon>
        <taxon>Elaeis</taxon>
    </lineage>
</organism>
<feature type="domain" description="WRKY" evidence="8">
    <location>
        <begin position="288"/>
        <end position="346"/>
    </location>
</feature>
<evidence type="ECO:0000256" key="7">
    <source>
        <dbReference type="SAM" id="MobiDB-lite"/>
    </source>
</evidence>
<dbReference type="GO" id="GO:0005634">
    <property type="term" value="C:nucleus"/>
    <property type="evidence" value="ECO:0007669"/>
    <property type="project" value="UniProtKB-SubCell"/>
</dbReference>
<dbReference type="PANTHER" id="PTHR31221">
    <property type="entry name" value="WRKY TRANSCRIPTION FACTOR PROTEIN 1-RELATED"/>
    <property type="match status" value="1"/>
</dbReference>
<evidence type="ECO:0000256" key="4">
    <source>
        <dbReference type="ARBA" id="ARBA00023125"/>
    </source>
</evidence>
<feature type="region of interest" description="Disordered" evidence="7">
    <location>
        <begin position="1"/>
        <end position="20"/>
    </location>
</feature>
<keyword evidence="3" id="KW-0805">Transcription regulation</keyword>
<accession>A0A6J0PB44</accession>
<feature type="region of interest" description="Disordered" evidence="7">
    <location>
        <begin position="33"/>
        <end position="55"/>
    </location>
</feature>
<evidence type="ECO:0000259" key="8">
    <source>
        <dbReference type="PROSITE" id="PS50811"/>
    </source>
</evidence>
<dbReference type="GeneID" id="105061299"/>
<evidence type="ECO:0000256" key="3">
    <source>
        <dbReference type="ARBA" id="ARBA00023015"/>
    </source>
</evidence>
<feature type="compositionally biased region" description="Gly residues" evidence="7">
    <location>
        <begin position="33"/>
        <end position="45"/>
    </location>
</feature>
<reference evidence="10" key="1">
    <citation type="submission" date="2025-08" db="UniProtKB">
        <authorList>
            <consortium name="RefSeq"/>
        </authorList>
    </citation>
    <scope>IDENTIFICATION</scope>
</reference>
<evidence type="ECO:0000256" key="2">
    <source>
        <dbReference type="ARBA" id="ARBA00022737"/>
    </source>
</evidence>
<evidence type="ECO:0000256" key="5">
    <source>
        <dbReference type="ARBA" id="ARBA00023163"/>
    </source>
</evidence>
<dbReference type="SUPFAM" id="SSF118290">
    <property type="entry name" value="WRKY DNA-binding domain"/>
    <property type="match status" value="2"/>
</dbReference>
<dbReference type="OrthoDB" id="2021103at2759"/>
<dbReference type="GO" id="GO:0003700">
    <property type="term" value="F:DNA-binding transcription factor activity"/>
    <property type="evidence" value="ECO:0007669"/>
    <property type="project" value="InterPro"/>
</dbReference>
<dbReference type="FunFam" id="2.20.25.80:FF:000001">
    <property type="entry name" value="WRKY transcription factor 33"/>
    <property type="match status" value="1"/>
</dbReference>
<feature type="region of interest" description="Disordered" evidence="7">
    <location>
        <begin position="273"/>
        <end position="294"/>
    </location>
</feature>
<dbReference type="InParanoid" id="A0A6J0PB44"/>
<evidence type="ECO:0000256" key="1">
    <source>
        <dbReference type="ARBA" id="ARBA00004123"/>
    </source>
</evidence>
<keyword evidence="9" id="KW-1185">Reference proteome</keyword>
<feature type="compositionally biased region" description="Acidic residues" evidence="7">
    <location>
        <begin position="456"/>
        <end position="465"/>
    </location>
</feature>
<keyword evidence="4" id="KW-0238">DNA-binding</keyword>
<dbReference type="RefSeq" id="XP_019701599.1">
    <property type="nucleotide sequence ID" value="XM_019846040.2"/>
</dbReference>
<dbReference type="SMART" id="SM00774">
    <property type="entry name" value="WRKY"/>
    <property type="match status" value="2"/>
</dbReference>
<gene>
    <name evidence="10" type="primary">LOC105061299</name>
</gene>
<feature type="domain" description="WRKY" evidence="8">
    <location>
        <begin position="497"/>
        <end position="562"/>
    </location>
</feature>
<keyword evidence="2" id="KW-0677">Repeat</keyword>
<dbReference type="PANTHER" id="PTHR31221:SF338">
    <property type="entry name" value="OS08G0499300 PROTEIN"/>
    <property type="match status" value="1"/>
</dbReference>
<dbReference type="InterPro" id="IPR003657">
    <property type="entry name" value="WRKY_dom"/>
</dbReference>
<keyword evidence="5" id="KW-0804">Transcription</keyword>
<evidence type="ECO:0000313" key="9">
    <source>
        <dbReference type="Proteomes" id="UP000504607"/>
    </source>
</evidence>
<dbReference type="Proteomes" id="UP000504607">
    <property type="component" value="Unplaced"/>
</dbReference>
<feature type="region of interest" description="Disordered" evidence="7">
    <location>
        <begin position="571"/>
        <end position="596"/>
    </location>
</feature>
<dbReference type="GO" id="GO:0043565">
    <property type="term" value="F:sequence-specific DNA binding"/>
    <property type="evidence" value="ECO:0007669"/>
    <property type="project" value="InterPro"/>
</dbReference>
<sequence>MESVSSARKNQMTSSVHCMEEKEESIGMWGEAGEGGGGGVGGGSMEPGPSAGKNAGSIAERRAAMSGFNPTPRLNTARFRSVSPLSSPGVRSPFLTIPPGLSPTALLDSPVMLPNSQAQPSPTTGSFQLPSPGHEILALYAVNACTDKANCEDIDSSFMFKTQTNNVSVPCLQSAQQVSSSNLVKHLRAADFYHQGHSLVQMRMDFEDQACITKQEKGYASDLQRDVNVSEDNMVEAKCSSVQTCYHPPISNQAHHPEDLSNGKDTQSEQIFEEDQSFSSSGVGRPSEDGYNWRKYGQKHVKGSEYPRSYYKCTHQSCQVKKKVERSLDGQITEIIYKGTHNHPKPQPTRRSAFGSSFLMNEISDSAAGFGSITNVEGGSIWRNSQKGSKDKNCVDLRADGLELTSSTSVVTELSDPLSTAQEKCSNILTDIPELSSTLASQGVDEDGATQGSMPFEDDDEDDETESKRRKKESCVIDSNPASRAVREPRVVVQTVSEVDILDDGYRWRKYGQKVVKGNPNPRSYYKCTHPGCSVRKHVERASHDLKSVITTYEGKHNHEVPVARNNNHMISGSSMQPASNAQTSMTLPGSTTASRPQTQVQNLAPHFDKKFEFGCGNFTAGYAGCFTGNSKVGASPCYEMQMPHLESVSFSTFGLNNSYSGAHQAIPISNIIQDFSISFPTSHVRHSNLTLAGYDVNNHGRPSSIELHPLIMQQSRESDMKQFRQPKPEQDN</sequence>
<dbReference type="InterPro" id="IPR044810">
    <property type="entry name" value="WRKY_plant"/>
</dbReference>
<name>A0A6J0PB44_ELAGV</name>
<comment type="subcellular location">
    <subcellularLocation>
        <location evidence="1">Nucleus</location>
    </subcellularLocation>
</comment>
<dbReference type="AlphaFoldDB" id="A0A6J0PB44"/>
<dbReference type="Gene3D" id="2.20.25.80">
    <property type="entry name" value="WRKY domain"/>
    <property type="match status" value="2"/>
</dbReference>
<evidence type="ECO:0000256" key="6">
    <source>
        <dbReference type="ARBA" id="ARBA00023242"/>
    </source>
</evidence>
<dbReference type="Pfam" id="PF03106">
    <property type="entry name" value="WRKY"/>
    <property type="match status" value="2"/>
</dbReference>
<dbReference type="FunFam" id="2.20.25.80:FF:000006">
    <property type="entry name" value="WRKY transcription factor"/>
    <property type="match status" value="1"/>
</dbReference>
<keyword evidence="6" id="KW-0539">Nucleus</keyword>
<dbReference type="RefSeq" id="XP_073117980.1">
    <property type="nucleotide sequence ID" value="XM_073261879.1"/>
</dbReference>
<dbReference type="PROSITE" id="PS50811">
    <property type="entry name" value="WRKY"/>
    <property type="match status" value="2"/>
</dbReference>
<evidence type="ECO:0000313" key="10">
    <source>
        <dbReference type="RefSeq" id="XP_019701599.1"/>
    </source>
</evidence>
<feature type="region of interest" description="Disordered" evidence="7">
    <location>
        <begin position="444"/>
        <end position="486"/>
    </location>
</feature>
<dbReference type="InterPro" id="IPR036576">
    <property type="entry name" value="WRKY_dom_sf"/>
</dbReference>